<evidence type="ECO:0000313" key="1">
    <source>
        <dbReference type="EMBL" id="SVB17252.1"/>
    </source>
</evidence>
<gene>
    <name evidence="1" type="ORF">METZ01_LOCUS170106</name>
</gene>
<sequence>MVNKQLYLHGYKCMDKLLKAEGSSRLSRLMRFIEIKKDYTVADFACGNAPMLDFLDQKIENYYGVDFSSAAINNAESRKNK</sequence>
<organism evidence="1">
    <name type="scientific">marine metagenome</name>
    <dbReference type="NCBI Taxonomy" id="408172"/>
    <lineage>
        <taxon>unclassified sequences</taxon>
        <taxon>metagenomes</taxon>
        <taxon>ecological metagenomes</taxon>
    </lineage>
</organism>
<feature type="non-terminal residue" evidence="1">
    <location>
        <position position="81"/>
    </location>
</feature>
<reference evidence="1" key="1">
    <citation type="submission" date="2018-05" db="EMBL/GenBank/DDBJ databases">
        <authorList>
            <person name="Lanie J.A."/>
            <person name="Ng W.-L."/>
            <person name="Kazmierczak K.M."/>
            <person name="Andrzejewski T.M."/>
            <person name="Davidsen T.M."/>
            <person name="Wayne K.J."/>
            <person name="Tettelin H."/>
            <person name="Glass J.I."/>
            <person name="Rusch D."/>
            <person name="Podicherti R."/>
            <person name="Tsui H.-C.T."/>
            <person name="Winkler M.E."/>
        </authorList>
    </citation>
    <scope>NUCLEOTIDE SEQUENCE</scope>
</reference>
<dbReference type="SUPFAM" id="SSF53335">
    <property type="entry name" value="S-adenosyl-L-methionine-dependent methyltransferases"/>
    <property type="match status" value="1"/>
</dbReference>
<accession>A0A382BUU4</accession>
<protein>
    <recommendedName>
        <fullName evidence="2">Methyltransferase domain-containing protein</fullName>
    </recommendedName>
</protein>
<name>A0A382BUU4_9ZZZZ</name>
<evidence type="ECO:0008006" key="2">
    <source>
        <dbReference type="Google" id="ProtNLM"/>
    </source>
</evidence>
<dbReference type="EMBL" id="UINC01031352">
    <property type="protein sequence ID" value="SVB17252.1"/>
    <property type="molecule type" value="Genomic_DNA"/>
</dbReference>
<proteinExistence type="predicted"/>
<dbReference type="Gene3D" id="3.40.50.150">
    <property type="entry name" value="Vaccinia Virus protein VP39"/>
    <property type="match status" value="1"/>
</dbReference>
<dbReference type="AlphaFoldDB" id="A0A382BUU4"/>
<dbReference type="InterPro" id="IPR029063">
    <property type="entry name" value="SAM-dependent_MTases_sf"/>
</dbReference>